<accession>A0ABY7VPR9</accession>
<evidence type="ECO:0008006" key="3">
    <source>
        <dbReference type="Google" id="ProtNLM"/>
    </source>
</evidence>
<dbReference type="RefSeq" id="WP_274148541.1">
    <property type="nucleotide sequence ID" value="NZ_CP117811.1"/>
</dbReference>
<evidence type="ECO:0000313" key="2">
    <source>
        <dbReference type="Proteomes" id="UP001214250"/>
    </source>
</evidence>
<keyword evidence="2" id="KW-1185">Reference proteome</keyword>
<dbReference type="Proteomes" id="UP001214250">
    <property type="component" value="Chromosome 1"/>
</dbReference>
<organism evidence="1 2">
    <name type="scientific">Lentisphaera profundi</name>
    <dbReference type="NCBI Taxonomy" id="1658616"/>
    <lineage>
        <taxon>Bacteria</taxon>
        <taxon>Pseudomonadati</taxon>
        <taxon>Lentisphaerota</taxon>
        <taxon>Lentisphaeria</taxon>
        <taxon>Lentisphaerales</taxon>
        <taxon>Lentisphaeraceae</taxon>
        <taxon>Lentisphaera</taxon>
    </lineage>
</organism>
<reference evidence="1 2" key="1">
    <citation type="submission" date="2023-02" db="EMBL/GenBank/DDBJ databases">
        <title>Genome sequence of Lentisphaera profundi SAORIC-696.</title>
        <authorList>
            <person name="Kim e."/>
            <person name="Cho J.-C."/>
            <person name="Choi A."/>
            <person name="Kang I."/>
        </authorList>
    </citation>
    <scope>NUCLEOTIDE SEQUENCE [LARGE SCALE GENOMIC DNA]</scope>
    <source>
        <strain evidence="1 2">SAORIC-696</strain>
    </source>
</reference>
<proteinExistence type="predicted"/>
<dbReference type="Gene3D" id="3.20.20.80">
    <property type="entry name" value="Glycosidases"/>
    <property type="match status" value="2"/>
</dbReference>
<sequence>MGTLNKKISIIALVIFMSINLHSTDEQLFSKTKSFDKYGGYLNIKKKAKGYFYLDKYKGKSFLITPDGHAFLNIGLTHTMNVSSKQDSKVDYLEHHCSGSMDCANNEIFKNFNDWGFNSLNYDHDSSTRVRIPFMASSYPTGKVSYWRGKSVEFPDVFSSEWKKQSTAILERMKRNYGENPFMIGIYWSDMPSWDLKDTKKVAGRTWVDAIRSLPEGSAGKREYEKYLKNRGDAANDQEFLVMIAREVYSHIGPITRKLYPNSLIFGERYAGRSLVYDVIKEALPYIDVISVQPSEEHFNQAKFEHLYKEMKKPIVICDHAVSFKTKDFKKIMWKTVENEEIASQSHLSYLEAMKLPFMIGYNRCQYIDRFKKNKGGGTLKQGLIRDDGTPYEEMVNKLKGLNWQNHQYFLKQ</sequence>
<gene>
    <name evidence="1" type="ORF">PQO03_05615</name>
</gene>
<protein>
    <recommendedName>
        <fullName evidence="3">Agarase</fullName>
    </recommendedName>
</protein>
<evidence type="ECO:0000313" key="1">
    <source>
        <dbReference type="EMBL" id="WDE95198.1"/>
    </source>
</evidence>
<name>A0ABY7VPR9_9BACT</name>
<dbReference type="EMBL" id="CP117811">
    <property type="protein sequence ID" value="WDE95198.1"/>
    <property type="molecule type" value="Genomic_DNA"/>
</dbReference>